<evidence type="ECO:0000313" key="1">
    <source>
        <dbReference type="EMBL" id="CAC5387118.1"/>
    </source>
</evidence>
<protein>
    <submittedName>
        <fullName evidence="1">Uncharacterized protein</fullName>
    </submittedName>
</protein>
<sequence length="180" mass="20717">MNNPDSKTFHRLIRKNRAQSDNSTTLIIKNTNGEDIVEQEKQTDIFAEFYETLATPATEKHFNSKYMEECEFRYNLINSIVYQSTINENDITQFTEEEIKKSHQGKAEDGYSLTAEHFRHAGNTILPDIANFFNNIMLTGTIPDILKTGIFTPVHKKKKDPTLTTNYRGITVTFVLGKKF</sequence>
<dbReference type="OrthoDB" id="8033998at2759"/>
<gene>
    <name evidence="1" type="ORF">MCOR_22489</name>
</gene>
<accession>A0A6J8BT20</accession>
<dbReference type="Proteomes" id="UP000507470">
    <property type="component" value="Unassembled WGS sequence"/>
</dbReference>
<proteinExistence type="predicted"/>
<keyword evidence="2" id="KW-1185">Reference proteome</keyword>
<reference evidence="1 2" key="1">
    <citation type="submission" date="2020-06" db="EMBL/GenBank/DDBJ databases">
        <authorList>
            <person name="Li R."/>
            <person name="Bekaert M."/>
        </authorList>
    </citation>
    <scope>NUCLEOTIDE SEQUENCE [LARGE SCALE GENOMIC DNA]</scope>
    <source>
        <strain evidence="2">wild</strain>
    </source>
</reference>
<dbReference type="EMBL" id="CACVKT020003965">
    <property type="protein sequence ID" value="CAC5387118.1"/>
    <property type="molecule type" value="Genomic_DNA"/>
</dbReference>
<name>A0A6J8BT20_MYTCO</name>
<dbReference type="AlphaFoldDB" id="A0A6J8BT20"/>
<organism evidence="1 2">
    <name type="scientific">Mytilus coruscus</name>
    <name type="common">Sea mussel</name>
    <dbReference type="NCBI Taxonomy" id="42192"/>
    <lineage>
        <taxon>Eukaryota</taxon>
        <taxon>Metazoa</taxon>
        <taxon>Spiralia</taxon>
        <taxon>Lophotrochozoa</taxon>
        <taxon>Mollusca</taxon>
        <taxon>Bivalvia</taxon>
        <taxon>Autobranchia</taxon>
        <taxon>Pteriomorphia</taxon>
        <taxon>Mytilida</taxon>
        <taxon>Mytiloidea</taxon>
        <taxon>Mytilidae</taxon>
        <taxon>Mytilinae</taxon>
        <taxon>Mytilus</taxon>
    </lineage>
</organism>
<evidence type="ECO:0000313" key="2">
    <source>
        <dbReference type="Proteomes" id="UP000507470"/>
    </source>
</evidence>